<dbReference type="EMBL" id="GL534524">
    <property type="protein sequence ID" value="EFQ91949.1"/>
    <property type="molecule type" value="Genomic_DNA"/>
</dbReference>
<keyword evidence="6" id="KW-1185">Reference proteome</keyword>
<evidence type="ECO:0000313" key="5">
    <source>
        <dbReference type="EMBL" id="EFQ91949.1"/>
    </source>
</evidence>
<reference evidence="5 6" key="1">
    <citation type="journal article" date="2010" name="Genome Biol.">
        <title>A first genome assembly of the barley fungal pathogen Pyrenophora teres f. teres.</title>
        <authorList>
            <person name="Ellwood S.R."/>
            <person name="Liu Z."/>
            <person name="Syme R.A."/>
            <person name="Lai Z."/>
            <person name="Hane J.K."/>
            <person name="Keiper F."/>
            <person name="Moffat C.S."/>
            <person name="Oliver R.P."/>
            <person name="Friesen T.L."/>
        </authorList>
    </citation>
    <scope>NUCLEOTIDE SEQUENCE [LARGE SCALE GENOMIC DNA]</scope>
    <source>
        <strain evidence="5 6">0-1</strain>
    </source>
</reference>
<dbReference type="HOGENOM" id="CLU_007383_8_4_1"/>
<feature type="signal peptide" evidence="3">
    <location>
        <begin position="1"/>
        <end position="16"/>
    </location>
</feature>
<gene>
    <name evidence="5" type="ORF">PTT_11054</name>
</gene>
<dbReference type="eggNOG" id="ENOG502RXC9">
    <property type="taxonomic scope" value="Eukaryota"/>
</dbReference>
<name>E3RQN7_PYRTT</name>
<evidence type="ECO:0000256" key="3">
    <source>
        <dbReference type="SAM" id="SignalP"/>
    </source>
</evidence>
<keyword evidence="2" id="KW-0521">NADP</keyword>
<dbReference type="STRING" id="861557.E3RQN7"/>
<keyword evidence="3" id="KW-0732">Signal</keyword>
<proteinExistence type="inferred from homology"/>
<accession>E3RQN7</accession>
<dbReference type="AlphaFoldDB" id="E3RQN7"/>
<evidence type="ECO:0000259" key="4">
    <source>
        <dbReference type="Pfam" id="PF05368"/>
    </source>
</evidence>
<dbReference type="InterPro" id="IPR036291">
    <property type="entry name" value="NAD(P)-bd_dom_sf"/>
</dbReference>
<dbReference type="InterPro" id="IPR008030">
    <property type="entry name" value="NmrA-like"/>
</dbReference>
<dbReference type="Pfam" id="PF05368">
    <property type="entry name" value="NmrA"/>
    <property type="match status" value="1"/>
</dbReference>
<dbReference type="InterPro" id="IPR051164">
    <property type="entry name" value="NmrA-like_oxidored"/>
</dbReference>
<dbReference type="GO" id="GO:0005634">
    <property type="term" value="C:nucleus"/>
    <property type="evidence" value="ECO:0007669"/>
    <property type="project" value="TreeGrafter"/>
</dbReference>
<dbReference type="Gene3D" id="3.40.50.720">
    <property type="entry name" value="NAD(P)-binding Rossmann-like Domain"/>
    <property type="match status" value="1"/>
</dbReference>
<protein>
    <recommendedName>
        <fullName evidence="4">NmrA-like domain-containing protein</fullName>
    </recommendedName>
</protein>
<dbReference type="SUPFAM" id="SSF51735">
    <property type="entry name" value="NAD(P)-binding Rossmann-fold domains"/>
    <property type="match status" value="1"/>
</dbReference>
<sequence length="261" mass="29153">MKLLIVLAGLLGIAMAMPTEQSQEGNLIPVEMVKRQDSTPCGNPVGKNEESQGKALIDVFLKHSISHFVYTSVDRGTNSDTDATNIPHFITEYDIEQHLFFCVAEKSNMAYTVLRPVGFYDNVTADFFCKVFTTSWAVKLPEDKKLQLIATSDNGEFAGQAFLKDQGDVYRNKSMSLAAAALSLEEFQGIFEKKTGEKLPMTYGFVAKMVMGLNKDIGIMYDWFREVGFGASVEECEAIHGGMKGFEEWIETESAWKNARY</sequence>
<evidence type="ECO:0000313" key="6">
    <source>
        <dbReference type="Proteomes" id="UP000001067"/>
    </source>
</evidence>
<comment type="similarity">
    <text evidence="1">Belongs to the NmrA-type oxidoreductase family.</text>
</comment>
<organism evidence="6">
    <name type="scientific">Pyrenophora teres f. teres (strain 0-1)</name>
    <name type="common">Barley net blotch fungus</name>
    <name type="synonym">Drechslera teres f. teres</name>
    <dbReference type="NCBI Taxonomy" id="861557"/>
    <lineage>
        <taxon>Eukaryota</taxon>
        <taxon>Fungi</taxon>
        <taxon>Dikarya</taxon>
        <taxon>Ascomycota</taxon>
        <taxon>Pezizomycotina</taxon>
        <taxon>Dothideomycetes</taxon>
        <taxon>Pleosporomycetidae</taxon>
        <taxon>Pleosporales</taxon>
        <taxon>Pleosporineae</taxon>
        <taxon>Pleosporaceae</taxon>
        <taxon>Pyrenophora</taxon>
    </lineage>
</organism>
<dbReference type="PANTHER" id="PTHR42748:SF7">
    <property type="entry name" value="NMRA LIKE REDOX SENSOR 1-RELATED"/>
    <property type="match status" value="1"/>
</dbReference>
<dbReference type="Proteomes" id="UP000001067">
    <property type="component" value="Unassembled WGS sequence"/>
</dbReference>
<feature type="chain" id="PRO_5003181470" description="NmrA-like domain-containing protein" evidence="3">
    <location>
        <begin position="17"/>
        <end position="261"/>
    </location>
</feature>
<dbReference type="KEGG" id="pte:PTT_11054"/>
<evidence type="ECO:0000256" key="1">
    <source>
        <dbReference type="ARBA" id="ARBA00006328"/>
    </source>
</evidence>
<evidence type="ECO:0000256" key="2">
    <source>
        <dbReference type="ARBA" id="ARBA00022857"/>
    </source>
</evidence>
<dbReference type="PANTHER" id="PTHR42748">
    <property type="entry name" value="NITROGEN METABOLITE REPRESSION PROTEIN NMRA FAMILY MEMBER"/>
    <property type="match status" value="1"/>
</dbReference>
<dbReference type="OrthoDB" id="9997102at2759"/>
<feature type="domain" description="NmrA-like" evidence="4">
    <location>
        <begin position="45"/>
        <end position="238"/>
    </location>
</feature>